<organism evidence="3 4">
    <name type="scientific">Streptomyces flavofungini</name>
    <dbReference type="NCBI Taxonomy" id="68200"/>
    <lineage>
        <taxon>Bacteria</taxon>
        <taxon>Bacillati</taxon>
        <taxon>Actinomycetota</taxon>
        <taxon>Actinomycetes</taxon>
        <taxon>Kitasatosporales</taxon>
        <taxon>Streptomycetaceae</taxon>
        <taxon>Streptomyces</taxon>
    </lineage>
</organism>
<feature type="transmembrane region" description="Helical" evidence="2">
    <location>
        <begin position="256"/>
        <end position="277"/>
    </location>
</feature>
<dbReference type="EMBL" id="JAEKOZ010000001">
    <property type="protein sequence ID" value="MBJ3805684.1"/>
    <property type="molecule type" value="Genomic_DNA"/>
</dbReference>
<feature type="transmembrane region" description="Helical" evidence="2">
    <location>
        <begin position="411"/>
        <end position="434"/>
    </location>
</feature>
<feature type="transmembrane region" description="Helical" evidence="2">
    <location>
        <begin position="513"/>
        <end position="535"/>
    </location>
</feature>
<evidence type="ECO:0000313" key="4">
    <source>
        <dbReference type="Proteomes" id="UP000634780"/>
    </source>
</evidence>
<dbReference type="RefSeq" id="WP_190117945.1">
    <property type="nucleotide sequence ID" value="NZ_BMVR01000009.1"/>
</dbReference>
<feature type="transmembrane region" description="Helical" evidence="2">
    <location>
        <begin position="440"/>
        <end position="461"/>
    </location>
</feature>
<proteinExistence type="predicted"/>
<feature type="transmembrane region" description="Helical" evidence="2">
    <location>
        <begin position="144"/>
        <end position="168"/>
    </location>
</feature>
<keyword evidence="2" id="KW-0812">Transmembrane</keyword>
<feature type="transmembrane region" description="Helical" evidence="2">
    <location>
        <begin position="360"/>
        <end position="382"/>
    </location>
</feature>
<accession>A0ABS0WXW8</accession>
<gene>
    <name evidence="3" type="ORF">JGB26_00850</name>
</gene>
<keyword evidence="4" id="KW-1185">Reference proteome</keyword>
<comment type="caution">
    <text evidence="3">The sequence shown here is derived from an EMBL/GenBank/DDBJ whole genome shotgun (WGS) entry which is preliminary data.</text>
</comment>
<keyword evidence="2" id="KW-0472">Membrane</keyword>
<evidence type="ECO:0000256" key="2">
    <source>
        <dbReference type="SAM" id="Phobius"/>
    </source>
</evidence>
<feature type="compositionally biased region" description="Low complexity" evidence="1">
    <location>
        <begin position="1"/>
        <end position="17"/>
    </location>
</feature>
<feature type="transmembrane region" description="Helical" evidence="2">
    <location>
        <begin position="40"/>
        <end position="57"/>
    </location>
</feature>
<evidence type="ECO:0000313" key="3">
    <source>
        <dbReference type="EMBL" id="MBJ3805684.1"/>
    </source>
</evidence>
<reference evidence="3 4" key="1">
    <citation type="submission" date="2020-12" db="EMBL/GenBank/DDBJ databases">
        <title>Streptomyces typhae sp. nov., a novel endophytic actinomycete isolated from the root of cattail pollen (Typha angustifolia L.).</title>
        <authorList>
            <person name="Peng C."/>
            <person name="Liu C."/>
        </authorList>
    </citation>
    <scope>NUCLEOTIDE SEQUENCE [LARGE SCALE GENOMIC DNA]</scope>
    <source>
        <strain evidence="3 4">JCM 4753</strain>
    </source>
</reference>
<feature type="region of interest" description="Disordered" evidence="1">
    <location>
        <begin position="1"/>
        <end position="23"/>
    </location>
</feature>
<evidence type="ECO:0000256" key="1">
    <source>
        <dbReference type="SAM" id="MobiDB-lite"/>
    </source>
</evidence>
<dbReference type="Proteomes" id="UP000634780">
    <property type="component" value="Unassembled WGS sequence"/>
</dbReference>
<protein>
    <submittedName>
        <fullName evidence="3">ABC transporter permease</fullName>
    </submittedName>
</protein>
<sequence>MTAVTTAPPASPAPARRTGGRGHLAGTGPLLRLALRRDRVIVPVWLVVIAMMVLSMPNTLKEVYGTTAQRADLMDSLATNASLRALYGPVFDQSFGGLTAWRVGAFAGVFAAVMSLVIVVRHTREEEETGRQEMISSAMVGRRAPLTSALLTALVANALLGLLVAAGLAGEGGAGALALGLGIAGVGMVFATMAAIVAQFTESARLAKGLTSALLGAAFVLRAAGDSATADGSSLLTWLSPVGWLENMRSFGAERWWVLLLFAGAIAVQTIGAYELAGRRDVGMSFLPSRPGPAHGRLGTAGALAWRLQRGAVIGWSLGFLAAGIVFGGLTEGATDLVGDNENTREIIGRMGGQTGLTDAFLAAMVGILGMVGALYIVASVLRLHGEETSQRAEPVLANAVGRLRWAAGHLAVAFAGATLIMLLAACGLSLGYGHDFGPIVGACLVQLPAIWLLGSLAVLLHGVSPQLAVGAWGVAGLALLIGWIGPALDLPQPLMNLSPFSHLPKLPGQDLAWSPVLLLTGVAVALTAAGLAGLRRRDLATG</sequence>
<feature type="transmembrane region" description="Helical" evidence="2">
    <location>
        <begin position="100"/>
        <end position="123"/>
    </location>
</feature>
<feature type="transmembrane region" description="Helical" evidence="2">
    <location>
        <begin position="468"/>
        <end position="489"/>
    </location>
</feature>
<name>A0ABS0WXW8_9ACTN</name>
<keyword evidence="2" id="KW-1133">Transmembrane helix</keyword>
<feature type="transmembrane region" description="Helical" evidence="2">
    <location>
        <begin position="174"/>
        <end position="197"/>
    </location>
</feature>